<dbReference type="EMBL" id="BAAAZC010000002">
    <property type="protein sequence ID" value="GAA3957527.1"/>
    <property type="molecule type" value="Genomic_DNA"/>
</dbReference>
<sequence>MQFWSIKNNKIMSLKLENRVAVITGGSAGIGLATAKLFAAQGAKVAITGRNQQNLDKAVAEIGHGAIGIQGDAAILADLDRLYVTVAQQLGNVDVLVANAAVYMLAPLADFTEEMFDKQSNVNFKGTFFTVQKALPYLNDRAAVILVSSIAGDKGIPNHSSYSATKAAIRSLGRSFAAELLPRGIRVNVLTPGPVDTNVFDQVTSSKEEADMFKGNMANFTPIKRLGKPEELAAAALYLASEDSAFMIGAELLLDGGVRSL</sequence>
<dbReference type="PROSITE" id="PS00061">
    <property type="entry name" value="ADH_SHORT"/>
    <property type="match status" value="1"/>
</dbReference>
<dbReference type="InterPro" id="IPR002347">
    <property type="entry name" value="SDR_fam"/>
</dbReference>
<protein>
    <submittedName>
        <fullName evidence="3">SDR family oxidoreductase</fullName>
    </submittedName>
</protein>
<comment type="caution">
    <text evidence="3">The sequence shown here is derived from an EMBL/GenBank/DDBJ whole genome shotgun (WGS) entry which is preliminary data.</text>
</comment>
<name>A0ABP7P0F4_9SPHI</name>
<evidence type="ECO:0000256" key="1">
    <source>
        <dbReference type="ARBA" id="ARBA00006484"/>
    </source>
</evidence>
<comment type="similarity">
    <text evidence="1">Belongs to the short-chain dehydrogenases/reductases (SDR) family.</text>
</comment>
<dbReference type="PANTHER" id="PTHR43943:SF2">
    <property type="entry name" value="DEHYDROGENASE_REDUCTASE 4"/>
    <property type="match status" value="1"/>
</dbReference>
<dbReference type="PRINTS" id="PR00081">
    <property type="entry name" value="GDHRDH"/>
</dbReference>
<dbReference type="Proteomes" id="UP001500742">
    <property type="component" value="Unassembled WGS sequence"/>
</dbReference>
<dbReference type="InterPro" id="IPR057326">
    <property type="entry name" value="KR_dom"/>
</dbReference>
<dbReference type="CDD" id="cd05233">
    <property type="entry name" value="SDR_c"/>
    <property type="match status" value="1"/>
</dbReference>
<gene>
    <name evidence="3" type="ORF">GCM10022210_00890</name>
</gene>
<dbReference type="Pfam" id="PF13561">
    <property type="entry name" value="adh_short_C2"/>
    <property type="match status" value="1"/>
</dbReference>
<dbReference type="PANTHER" id="PTHR43943">
    <property type="entry name" value="DEHYDROGENASE/REDUCTASE (SDR FAMILY) MEMBER 4"/>
    <property type="match status" value="1"/>
</dbReference>
<dbReference type="SMART" id="SM00822">
    <property type="entry name" value="PKS_KR"/>
    <property type="match status" value="1"/>
</dbReference>
<dbReference type="SUPFAM" id="SSF51735">
    <property type="entry name" value="NAD(P)-binding Rossmann-fold domains"/>
    <property type="match status" value="1"/>
</dbReference>
<keyword evidence="4" id="KW-1185">Reference proteome</keyword>
<evidence type="ECO:0000259" key="2">
    <source>
        <dbReference type="SMART" id="SM00822"/>
    </source>
</evidence>
<dbReference type="Gene3D" id="3.40.50.720">
    <property type="entry name" value="NAD(P)-binding Rossmann-like Domain"/>
    <property type="match status" value="1"/>
</dbReference>
<accession>A0ABP7P0F4</accession>
<dbReference type="InterPro" id="IPR020904">
    <property type="entry name" value="Sc_DH/Rdtase_CS"/>
</dbReference>
<evidence type="ECO:0000313" key="3">
    <source>
        <dbReference type="EMBL" id="GAA3957527.1"/>
    </source>
</evidence>
<dbReference type="PRINTS" id="PR00080">
    <property type="entry name" value="SDRFAMILY"/>
</dbReference>
<dbReference type="InterPro" id="IPR036291">
    <property type="entry name" value="NAD(P)-bd_dom_sf"/>
</dbReference>
<reference evidence="4" key="1">
    <citation type="journal article" date="2019" name="Int. J. Syst. Evol. Microbiol.">
        <title>The Global Catalogue of Microorganisms (GCM) 10K type strain sequencing project: providing services to taxonomists for standard genome sequencing and annotation.</title>
        <authorList>
            <consortium name="The Broad Institute Genomics Platform"/>
            <consortium name="The Broad Institute Genome Sequencing Center for Infectious Disease"/>
            <person name="Wu L."/>
            <person name="Ma J."/>
        </authorList>
    </citation>
    <scope>NUCLEOTIDE SEQUENCE [LARGE SCALE GENOMIC DNA]</scope>
    <source>
        <strain evidence="4">JCM 16601</strain>
    </source>
</reference>
<feature type="domain" description="Ketoreductase" evidence="2">
    <location>
        <begin position="19"/>
        <end position="193"/>
    </location>
</feature>
<evidence type="ECO:0000313" key="4">
    <source>
        <dbReference type="Proteomes" id="UP001500742"/>
    </source>
</evidence>
<proteinExistence type="inferred from homology"/>
<organism evidence="3 4">
    <name type="scientific">Mucilaginibacter dorajii</name>
    <dbReference type="NCBI Taxonomy" id="692994"/>
    <lineage>
        <taxon>Bacteria</taxon>
        <taxon>Pseudomonadati</taxon>
        <taxon>Bacteroidota</taxon>
        <taxon>Sphingobacteriia</taxon>
        <taxon>Sphingobacteriales</taxon>
        <taxon>Sphingobacteriaceae</taxon>
        <taxon>Mucilaginibacter</taxon>
    </lineage>
</organism>